<keyword evidence="9 10" id="KW-0342">GTP-binding</keyword>
<keyword evidence="3 10" id="KW-0479">Metal-binding</keyword>
<feature type="binding site" evidence="10">
    <location>
        <position position="264"/>
    </location>
    <ligand>
        <name>Zn(2+)</name>
        <dbReference type="ChEBI" id="CHEBI:29105"/>
    </ligand>
</feature>
<accession>A0A510JA13</accession>
<dbReference type="OrthoDB" id="9809485at2"/>
<dbReference type="GO" id="GO:0046872">
    <property type="term" value="F:metal ion binding"/>
    <property type="evidence" value="ECO:0007669"/>
    <property type="project" value="UniProtKB-KW"/>
</dbReference>
<dbReference type="STRING" id="714315.GCA_000516535_01093"/>
<dbReference type="EMBL" id="AP019822">
    <property type="protein sequence ID" value="BBM36168.1"/>
    <property type="molecule type" value="Genomic_DNA"/>
</dbReference>
<dbReference type="PANTHER" id="PTHR32120">
    <property type="entry name" value="SMALL RIBOSOMAL SUBUNIT BIOGENESIS GTPASE RSGA"/>
    <property type="match status" value="1"/>
</dbReference>
<feature type="binding site" evidence="10">
    <location>
        <begin position="181"/>
        <end position="189"/>
    </location>
    <ligand>
        <name>GTP</name>
        <dbReference type="ChEBI" id="CHEBI:37565"/>
    </ligand>
</feature>
<evidence type="ECO:0000256" key="10">
    <source>
        <dbReference type="HAMAP-Rule" id="MF_01820"/>
    </source>
</evidence>
<evidence type="ECO:0000256" key="9">
    <source>
        <dbReference type="ARBA" id="ARBA00023134"/>
    </source>
</evidence>
<evidence type="ECO:0000256" key="7">
    <source>
        <dbReference type="ARBA" id="ARBA00022833"/>
    </source>
</evidence>
<dbReference type="SUPFAM" id="SSF50249">
    <property type="entry name" value="Nucleic acid-binding proteins"/>
    <property type="match status" value="1"/>
</dbReference>
<evidence type="ECO:0000256" key="2">
    <source>
        <dbReference type="ARBA" id="ARBA00022517"/>
    </source>
</evidence>
<keyword evidence="7 10" id="KW-0862">Zinc</keyword>
<dbReference type="GO" id="GO:0005737">
    <property type="term" value="C:cytoplasm"/>
    <property type="evidence" value="ECO:0007669"/>
    <property type="project" value="UniProtKB-SubCell"/>
</dbReference>
<dbReference type="GO" id="GO:0019843">
    <property type="term" value="F:rRNA binding"/>
    <property type="evidence" value="ECO:0007669"/>
    <property type="project" value="UniProtKB-KW"/>
</dbReference>
<comment type="function">
    <text evidence="10">One of several proteins that assist in the late maturation steps of the functional core of the 30S ribosomal subunit. Helps release RbfA from mature subunits. May play a role in the assembly of ribosomal proteins into the subunit. Circularly permuted GTPase that catalyzes slow GTP hydrolysis, GTPase activity is stimulated by the 30S ribosomal subunit.</text>
</comment>
<evidence type="ECO:0000256" key="1">
    <source>
        <dbReference type="ARBA" id="ARBA00022490"/>
    </source>
</evidence>
<dbReference type="KEGG" id="lgo:JCM16774_1100"/>
<evidence type="ECO:0000256" key="6">
    <source>
        <dbReference type="ARBA" id="ARBA00022801"/>
    </source>
</evidence>
<evidence type="ECO:0000259" key="12">
    <source>
        <dbReference type="PROSITE" id="PS51721"/>
    </source>
</evidence>
<organism evidence="13 14">
    <name type="scientific">Pseudoleptotrichia goodfellowii</name>
    <dbReference type="NCBI Taxonomy" id="157692"/>
    <lineage>
        <taxon>Bacteria</taxon>
        <taxon>Fusobacteriati</taxon>
        <taxon>Fusobacteriota</taxon>
        <taxon>Fusobacteriia</taxon>
        <taxon>Fusobacteriales</taxon>
        <taxon>Leptotrichiaceae</taxon>
        <taxon>Pseudoleptotrichia</taxon>
    </lineage>
</organism>
<dbReference type="AlphaFoldDB" id="A0A510JA13"/>
<dbReference type="Gene3D" id="1.10.40.50">
    <property type="entry name" value="Probable gtpase engc, domain 3"/>
    <property type="match status" value="1"/>
</dbReference>
<dbReference type="SUPFAM" id="SSF52540">
    <property type="entry name" value="P-loop containing nucleoside triphosphate hydrolases"/>
    <property type="match status" value="1"/>
</dbReference>
<evidence type="ECO:0000256" key="4">
    <source>
        <dbReference type="ARBA" id="ARBA00022730"/>
    </source>
</evidence>
<feature type="binding site" evidence="10">
    <location>
        <position position="271"/>
    </location>
    <ligand>
        <name>Zn(2+)</name>
        <dbReference type="ChEBI" id="CHEBI:29105"/>
    </ligand>
</feature>
<dbReference type="Gene3D" id="3.40.50.300">
    <property type="entry name" value="P-loop containing nucleotide triphosphate hydrolases"/>
    <property type="match status" value="1"/>
</dbReference>
<dbReference type="InterPro" id="IPR012340">
    <property type="entry name" value="NA-bd_OB-fold"/>
</dbReference>
<proteinExistence type="inferred from homology"/>
<keyword evidence="5 10" id="KW-0547">Nucleotide-binding</keyword>
<dbReference type="PANTHER" id="PTHR32120:SF11">
    <property type="entry name" value="SMALL RIBOSOMAL SUBUNIT BIOGENESIS GTPASE RSGA 1, MITOCHONDRIAL-RELATED"/>
    <property type="match status" value="1"/>
</dbReference>
<dbReference type="HAMAP" id="MF_01820">
    <property type="entry name" value="GTPase_RsgA"/>
    <property type="match status" value="1"/>
</dbReference>
<dbReference type="InterPro" id="IPR010914">
    <property type="entry name" value="RsgA_GTPase_dom"/>
</dbReference>
<sequence>MTASNNGGNLIKGKIIRKIKGFYYVLDENCTDLKEENIYECKLRGTLKVKNDKLNCIIGDIVEFDKDEKVITKVEKRKNFLYRPLLSNIDFIGILFSVVTPNFDFTVFQKMLLNAGQQDIPAILILSKIDLISDEELQIFLNKIQENFGNTIPVFPVSVEKNIGLDNLLSYIKGKSVTVSGPSGAGKSSLINTFIGENILETNEISEKTSRGRHTTTESRFFKIDADTYLIDTPGFSTLDFPKLKEKKELELLFPEFSEYILQCKFRDCLHINEPGCSIKENLEKGNISEMRYNFYLYSFENIFSDNK</sequence>
<keyword evidence="2 10" id="KW-0690">Ribosome biogenesis</keyword>
<evidence type="ECO:0000256" key="5">
    <source>
        <dbReference type="ARBA" id="ARBA00022741"/>
    </source>
</evidence>
<gene>
    <name evidence="10" type="primary">rsgA</name>
    <name evidence="13" type="ORF">JCM16774_1100</name>
</gene>
<comment type="cofactor">
    <cofactor evidence="10">
        <name>Zn(2+)</name>
        <dbReference type="ChEBI" id="CHEBI:29105"/>
    </cofactor>
    <text evidence="10">Binds 1 zinc ion per subunit.</text>
</comment>
<dbReference type="GO" id="GO:0042274">
    <property type="term" value="P:ribosomal small subunit biogenesis"/>
    <property type="evidence" value="ECO:0007669"/>
    <property type="project" value="UniProtKB-UniRule"/>
</dbReference>
<keyword evidence="1 10" id="KW-0963">Cytoplasm</keyword>
<dbReference type="Pfam" id="PF16745">
    <property type="entry name" value="RsgA_N"/>
    <property type="match status" value="1"/>
</dbReference>
<dbReference type="CDD" id="cd01854">
    <property type="entry name" value="YjeQ_EngC"/>
    <property type="match status" value="1"/>
</dbReference>
<dbReference type="InterPro" id="IPR004881">
    <property type="entry name" value="Ribosome_biogen_GTPase_RsgA"/>
</dbReference>
<dbReference type="GO" id="GO:0003924">
    <property type="term" value="F:GTPase activity"/>
    <property type="evidence" value="ECO:0007669"/>
    <property type="project" value="UniProtKB-UniRule"/>
</dbReference>
<dbReference type="PROSITE" id="PS50936">
    <property type="entry name" value="ENGC_GTPASE"/>
    <property type="match status" value="1"/>
</dbReference>
<feature type="domain" description="CP-type G" evidence="12">
    <location>
        <begin position="78"/>
        <end position="239"/>
    </location>
</feature>
<feature type="domain" description="EngC GTPase" evidence="11">
    <location>
        <begin position="87"/>
        <end position="237"/>
    </location>
</feature>
<protein>
    <recommendedName>
        <fullName evidence="10">Small ribosomal subunit biogenesis GTPase RsgA</fullName>
        <ecNumber evidence="10">3.6.1.-</ecNumber>
    </recommendedName>
</protein>
<dbReference type="InterPro" id="IPR031944">
    <property type="entry name" value="RsgA_N"/>
</dbReference>
<keyword evidence="6 10" id="KW-0378">Hydrolase</keyword>
<dbReference type="GO" id="GO:0005525">
    <property type="term" value="F:GTP binding"/>
    <property type="evidence" value="ECO:0007669"/>
    <property type="project" value="UniProtKB-UniRule"/>
</dbReference>
<dbReference type="Pfam" id="PF03193">
    <property type="entry name" value="RsgA_GTPase"/>
    <property type="match status" value="1"/>
</dbReference>
<dbReference type="EC" id="3.6.1.-" evidence="10"/>
<evidence type="ECO:0000256" key="8">
    <source>
        <dbReference type="ARBA" id="ARBA00022884"/>
    </source>
</evidence>
<dbReference type="Gene3D" id="2.40.50.140">
    <property type="entry name" value="Nucleic acid-binding proteins"/>
    <property type="match status" value="1"/>
</dbReference>
<reference evidence="13 14" key="1">
    <citation type="submission" date="2019-07" db="EMBL/GenBank/DDBJ databases">
        <title>Complete Genome Sequence of Leptotrichia goodfellowii Strain JCM 16774.</title>
        <authorList>
            <person name="Watanabe S."/>
            <person name="Cui L."/>
        </authorList>
    </citation>
    <scope>NUCLEOTIDE SEQUENCE [LARGE SCALE GENOMIC DNA]</scope>
    <source>
        <strain evidence="13 14">JCM16774</strain>
    </source>
</reference>
<comment type="similarity">
    <text evidence="10">Belongs to the TRAFAC class YlqF/YawG GTPase family. RsgA subfamily.</text>
</comment>
<dbReference type="InterPro" id="IPR030378">
    <property type="entry name" value="G_CP_dom"/>
</dbReference>
<evidence type="ECO:0000259" key="11">
    <source>
        <dbReference type="PROSITE" id="PS50936"/>
    </source>
</evidence>
<evidence type="ECO:0000313" key="14">
    <source>
        <dbReference type="Proteomes" id="UP000321606"/>
    </source>
</evidence>
<evidence type="ECO:0000256" key="3">
    <source>
        <dbReference type="ARBA" id="ARBA00022723"/>
    </source>
</evidence>
<name>A0A510JA13_9FUSO</name>
<dbReference type="PROSITE" id="PS51721">
    <property type="entry name" value="G_CP"/>
    <property type="match status" value="1"/>
</dbReference>
<keyword evidence="8 10" id="KW-0694">RNA-binding</keyword>
<feature type="binding site" evidence="10">
    <location>
        <position position="277"/>
    </location>
    <ligand>
        <name>Zn(2+)</name>
        <dbReference type="ChEBI" id="CHEBI:29105"/>
    </ligand>
</feature>
<dbReference type="NCBIfam" id="TIGR00157">
    <property type="entry name" value="ribosome small subunit-dependent GTPase A"/>
    <property type="match status" value="1"/>
</dbReference>
<dbReference type="RefSeq" id="WP_036056096.1">
    <property type="nucleotide sequence ID" value="NZ_AP019822.1"/>
</dbReference>
<feature type="binding site" evidence="10">
    <location>
        <begin position="127"/>
        <end position="130"/>
    </location>
    <ligand>
        <name>GTP</name>
        <dbReference type="ChEBI" id="CHEBI:37565"/>
    </ligand>
</feature>
<evidence type="ECO:0000313" key="13">
    <source>
        <dbReference type="EMBL" id="BBM36168.1"/>
    </source>
</evidence>
<comment type="subunit">
    <text evidence="10">Monomer. Associates with 30S ribosomal subunit, binds 16S rRNA.</text>
</comment>
<feature type="binding site" evidence="10">
    <location>
        <position position="269"/>
    </location>
    <ligand>
        <name>Zn(2+)</name>
        <dbReference type="ChEBI" id="CHEBI:29105"/>
    </ligand>
</feature>
<dbReference type="InterPro" id="IPR027417">
    <property type="entry name" value="P-loop_NTPase"/>
</dbReference>
<keyword evidence="4 10" id="KW-0699">rRNA-binding</keyword>
<comment type="subcellular location">
    <subcellularLocation>
        <location evidence="10">Cytoplasm</location>
    </subcellularLocation>
</comment>
<dbReference type="Proteomes" id="UP000321606">
    <property type="component" value="Chromosome"/>
</dbReference>